<dbReference type="InterPro" id="IPR001909">
    <property type="entry name" value="KRAB"/>
</dbReference>
<dbReference type="Gene3D" id="3.30.160.60">
    <property type="entry name" value="Classic Zinc Finger"/>
    <property type="match status" value="19"/>
</dbReference>
<dbReference type="InterPro" id="IPR036051">
    <property type="entry name" value="KRAB_dom_sf"/>
</dbReference>
<dbReference type="InterPro" id="IPR013087">
    <property type="entry name" value="Znf_C2H2_type"/>
</dbReference>
<feature type="domain" description="C2H2-type" evidence="6">
    <location>
        <begin position="481"/>
        <end position="508"/>
    </location>
</feature>
<name>A0ABM3SIT2_BALAC</name>
<dbReference type="PROSITE" id="PS50157">
    <property type="entry name" value="ZINC_FINGER_C2H2_2"/>
    <property type="match status" value="19"/>
</dbReference>
<dbReference type="GeneID" id="102999640"/>
<feature type="domain" description="C2H2-type" evidence="6">
    <location>
        <begin position="1070"/>
        <end position="1097"/>
    </location>
</feature>
<evidence type="ECO:0000256" key="4">
    <source>
        <dbReference type="ARBA" id="ARBA00022833"/>
    </source>
</evidence>
<feature type="domain" description="C2H2-type" evidence="6">
    <location>
        <begin position="229"/>
        <end position="256"/>
    </location>
</feature>
<dbReference type="Gene3D" id="6.10.140.140">
    <property type="match status" value="2"/>
</dbReference>
<dbReference type="SUPFAM" id="SSF109640">
    <property type="entry name" value="KRAB domain (Kruppel-associated box)"/>
    <property type="match status" value="2"/>
</dbReference>
<feature type="domain" description="C2H2-type" evidence="6">
    <location>
        <begin position="902"/>
        <end position="929"/>
    </location>
</feature>
<dbReference type="Pfam" id="PF00096">
    <property type="entry name" value="zf-C2H2"/>
    <property type="match status" value="17"/>
</dbReference>
<reference evidence="9" key="1">
    <citation type="submission" date="2025-08" db="UniProtKB">
        <authorList>
            <consortium name="RefSeq"/>
        </authorList>
    </citation>
    <scope>IDENTIFICATION</scope>
</reference>
<dbReference type="Proteomes" id="UP001652580">
    <property type="component" value="Chromosome 19"/>
</dbReference>
<dbReference type="RefSeq" id="XP_057389722.1">
    <property type="nucleotide sequence ID" value="XM_057533739.1"/>
</dbReference>
<keyword evidence="3 5" id="KW-0863">Zinc-finger</keyword>
<feature type="domain" description="C2H2-type" evidence="6">
    <location>
        <begin position="509"/>
        <end position="536"/>
    </location>
</feature>
<feature type="domain" description="C2H2-type" evidence="6">
    <location>
        <begin position="425"/>
        <end position="452"/>
    </location>
</feature>
<evidence type="ECO:0000259" key="6">
    <source>
        <dbReference type="PROSITE" id="PS50157"/>
    </source>
</evidence>
<feature type="domain" description="C2H2-type" evidence="6">
    <location>
        <begin position="313"/>
        <end position="340"/>
    </location>
</feature>
<keyword evidence="4" id="KW-0862">Zinc</keyword>
<feature type="domain" description="C2H2-type" evidence="6">
    <location>
        <begin position="397"/>
        <end position="424"/>
    </location>
</feature>
<dbReference type="SUPFAM" id="SSF57667">
    <property type="entry name" value="beta-beta-alpha zinc fingers"/>
    <property type="match status" value="11"/>
</dbReference>
<dbReference type="SMART" id="SM00349">
    <property type="entry name" value="KRAB"/>
    <property type="match status" value="2"/>
</dbReference>
<dbReference type="PROSITE" id="PS50805">
    <property type="entry name" value="KRAB"/>
    <property type="match status" value="2"/>
</dbReference>
<proteinExistence type="predicted"/>
<dbReference type="SMART" id="SM00355">
    <property type="entry name" value="ZnF_C2H2"/>
    <property type="match status" value="19"/>
</dbReference>
<evidence type="ECO:0000256" key="1">
    <source>
        <dbReference type="ARBA" id="ARBA00022723"/>
    </source>
</evidence>
<feature type="domain" description="C2H2-type" evidence="6">
    <location>
        <begin position="369"/>
        <end position="396"/>
    </location>
</feature>
<keyword evidence="1" id="KW-0479">Metal-binding</keyword>
<feature type="domain" description="KRAB" evidence="7">
    <location>
        <begin position="48"/>
        <end position="119"/>
    </location>
</feature>
<feature type="domain" description="C2H2-type" evidence="6">
    <location>
        <begin position="1042"/>
        <end position="1069"/>
    </location>
</feature>
<evidence type="ECO:0000313" key="8">
    <source>
        <dbReference type="Proteomes" id="UP001652580"/>
    </source>
</evidence>
<accession>A0ABM3SIT2</accession>
<dbReference type="PROSITE" id="PS00028">
    <property type="entry name" value="ZINC_FINGER_C2H2_1"/>
    <property type="match status" value="17"/>
</dbReference>
<feature type="domain" description="C2H2-type" evidence="6">
    <location>
        <begin position="958"/>
        <end position="985"/>
    </location>
</feature>
<keyword evidence="2" id="KW-0677">Repeat</keyword>
<feature type="domain" description="C2H2-type" evidence="6">
    <location>
        <begin position="1098"/>
        <end position="1125"/>
    </location>
</feature>
<feature type="domain" description="C2H2-type" evidence="6">
    <location>
        <begin position="930"/>
        <end position="957"/>
    </location>
</feature>
<dbReference type="PANTHER" id="PTHR24381:SF455">
    <property type="entry name" value="RB-ASSOCIATED KRAB ZINC FINGER PROTEIN-RELATED"/>
    <property type="match status" value="1"/>
</dbReference>
<evidence type="ECO:0000259" key="7">
    <source>
        <dbReference type="PROSITE" id="PS50805"/>
    </source>
</evidence>
<dbReference type="CDD" id="cd07765">
    <property type="entry name" value="KRAB_A-box"/>
    <property type="match status" value="2"/>
</dbReference>
<feature type="domain" description="C2H2-type" evidence="6">
    <location>
        <begin position="986"/>
        <end position="1013"/>
    </location>
</feature>
<sequence>MVISWDIRYLRLRFWNRNLGQIQKRLKTTSQLLGISQNKKMTKAQGSLTLEDVAVDFTCEEWQLLDPDQKDLYRDVMLENYSNLLSVGYQVSKPDILSKLEQGEPPWTLEDEVHSHPHPEIEKVDDHMQPHWQNQNILKRLEQCYEQNAFENIIYQSKSCFPLRPNHDVFDLHGKTLKSYLDVINLSTSCKKMEPAEFNGDGRSFLHADHEQTHTEIKHRDIHKIENTHECTECGKAFLKKSRLNEHKRIHTGKKPHGCSVCGKTFSKKFKLTEHQRTHKGEKPHECRECGKAFLRKFQLTEHQKTHTGNKPHVCSVCGKAFYRKFKLTEHQRTHTGEKPYECTECGKAFFRKAELIIHQRNKRGEKPHVCNECGKGFSRKSQLILHQKIHTGEKSYICSECGKGFIQKGNLIIHQRTHSGEKPYGCTECGKAFSQKACLIAHQRFHTGKTPFVCTDCGKSCSQKSGLIKHQRIHTGEKPYACSDCGKAFTTKTMLIVHQRTHTGERPYGCNECGKAFSHMSCLVKHKRTHTREKQVDSLKVEYPSTKGHSLLDTSKLMQGENPVNMVTVQMPSATPQTSLNISGLLADRNVVLMEHPDARGAPSGDNREFVQERNFMNAMNVVMPSVVNYILFYVTSRKRKTSPVVGPYVEKRRLPLLRVVSAAGVDRRTTDIEAKCLEQRYRDMPPTVKTEFIHQMIKVQASLSFEDVTVAFTWEEWQLLDPSQKDLYRNVMLENYYNLVSVGYQTPKPDSLFQLEQGEPPWTVEGAGQSQTYPEEIWEIDPMQWHPENQNGIKTLERYQQSYALGNNFDLCKSLVPLTQRYNNFGPHCRSLKSHSGFVIENRRYAGKDSDEFSGYGKSSLYLQHNRTLTRIKYHGCVKPSSTKSQLNDHEKIYPGKKPHTCSECGKAFSRKAQLIRHQRTERGEKPHGCNECGKTFMRKIQLTEHQRTHTGEKPHECNECGKAFSRKSQLMVHQRTHTGEKPYGCSECGKAFSRKCRLNRHQRSHTGEKLYGCSVCGKAFSQKAYLIAHQRLHTGEKPYKCSECGRTFFFKSDLTKHQRIHTGEKPYECSDCEKAFRSKSKLIQHQRTHTGERPYACSECGKAFAHMSVLIKHKKTHIREKAVDSPKLEKPSSVSHSSLFMSELVQEQNPMNAVPVEMSFSGTQPLLNISEFLGGRNVVIVDQPFPRSQASVENREFTQGLSLANAVNATTPSVINYVLYVTDIV</sequence>
<dbReference type="InterPro" id="IPR036236">
    <property type="entry name" value="Znf_C2H2_sf"/>
</dbReference>
<protein>
    <submittedName>
        <fullName evidence="9">Uncharacterized protein LOC102999640</fullName>
    </submittedName>
</protein>
<dbReference type="Pfam" id="PF01352">
    <property type="entry name" value="KRAB"/>
    <property type="match status" value="2"/>
</dbReference>
<evidence type="ECO:0000256" key="5">
    <source>
        <dbReference type="PROSITE-ProRule" id="PRU00042"/>
    </source>
</evidence>
<keyword evidence="8" id="KW-1185">Reference proteome</keyword>
<feature type="domain" description="C2H2-type" evidence="6">
    <location>
        <begin position="341"/>
        <end position="368"/>
    </location>
</feature>
<feature type="domain" description="C2H2-type" evidence="6">
    <location>
        <begin position="1014"/>
        <end position="1041"/>
    </location>
</feature>
<evidence type="ECO:0000256" key="3">
    <source>
        <dbReference type="ARBA" id="ARBA00022771"/>
    </source>
</evidence>
<feature type="domain" description="C2H2-type" evidence="6">
    <location>
        <begin position="257"/>
        <end position="284"/>
    </location>
</feature>
<organism evidence="8 9">
    <name type="scientific">Balaenoptera acutorostrata</name>
    <name type="common">Common minke whale</name>
    <name type="synonym">Balaena rostrata</name>
    <dbReference type="NCBI Taxonomy" id="9767"/>
    <lineage>
        <taxon>Eukaryota</taxon>
        <taxon>Metazoa</taxon>
        <taxon>Chordata</taxon>
        <taxon>Craniata</taxon>
        <taxon>Vertebrata</taxon>
        <taxon>Euteleostomi</taxon>
        <taxon>Mammalia</taxon>
        <taxon>Eutheria</taxon>
        <taxon>Laurasiatheria</taxon>
        <taxon>Artiodactyla</taxon>
        <taxon>Whippomorpha</taxon>
        <taxon>Cetacea</taxon>
        <taxon>Mysticeti</taxon>
        <taxon>Balaenopteridae</taxon>
        <taxon>Balaenoptera</taxon>
    </lineage>
</organism>
<feature type="domain" description="C2H2-type" evidence="6">
    <location>
        <begin position="453"/>
        <end position="480"/>
    </location>
</feature>
<feature type="domain" description="KRAB" evidence="7">
    <location>
        <begin position="705"/>
        <end position="776"/>
    </location>
</feature>
<feature type="domain" description="C2H2-type" evidence="6">
    <location>
        <begin position="285"/>
        <end position="312"/>
    </location>
</feature>
<dbReference type="PANTHER" id="PTHR24381">
    <property type="entry name" value="ZINC FINGER PROTEIN"/>
    <property type="match status" value="1"/>
</dbReference>
<gene>
    <name evidence="9" type="primary">LOC102999640</name>
</gene>
<dbReference type="Pfam" id="PF13912">
    <property type="entry name" value="zf-C2H2_6"/>
    <property type="match status" value="1"/>
</dbReference>
<evidence type="ECO:0000313" key="9">
    <source>
        <dbReference type="RefSeq" id="XP_057389722.1"/>
    </source>
</evidence>
<evidence type="ECO:0000256" key="2">
    <source>
        <dbReference type="ARBA" id="ARBA00022737"/>
    </source>
</evidence>